<name>A0A388KUS3_CHABU</name>
<reference evidence="1 2" key="1">
    <citation type="journal article" date="2018" name="Cell">
        <title>The Chara Genome: Secondary Complexity and Implications for Plant Terrestrialization.</title>
        <authorList>
            <person name="Nishiyama T."/>
            <person name="Sakayama H."/>
            <person name="Vries J.D."/>
            <person name="Buschmann H."/>
            <person name="Saint-Marcoux D."/>
            <person name="Ullrich K.K."/>
            <person name="Haas F.B."/>
            <person name="Vanderstraeten L."/>
            <person name="Becker D."/>
            <person name="Lang D."/>
            <person name="Vosolsobe S."/>
            <person name="Rombauts S."/>
            <person name="Wilhelmsson P.K.I."/>
            <person name="Janitza P."/>
            <person name="Kern R."/>
            <person name="Heyl A."/>
            <person name="Rumpler F."/>
            <person name="Villalobos L.I.A.C."/>
            <person name="Clay J.M."/>
            <person name="Skokan R."/>
            <person name="Toyoda A."/>
            <person name="Suzuki Y."/>
            <person name="Kagoshima H."/>
            <person name="Schijlen E."/>
            <person name="Tajeshwar N."/>
            <person name="Catarino B."/>
            <person name="Hetherington A.J."/>
            <person name="Saltykova A."/>
            <person name="Bonnot C."/>
            <person name="Breuninger H."/>
            <person name="Symeonidi A."/>
            <person name="Radhakrishnan G.V."/>
            <person name="Van Nieuwerburgh F."/>
            <person name="Deforce D."/>
            <person name="Chang C."/>
            <person name="Karol K.G."/>
            <person name="Hedrich R."/>
            <person name="Ulvskov P."/>
            <person name="Glockner G."/>
            <person name="Delwiche C.F."/>
            <person name="Petrasek J."/>
            <person name="Van de Peer Y."/>
            <person name="Friml J."/>
            <person name="Beilby M."/>
            <person name="Dolan L."/>
            <person name="Kohara Y."/>
            <person name="Sugano S."/>
            <person name="Fujiyama A."/>
            <person name="Delaux P.-M."/>
            <person name="Quint M."/>
            <person name="TheiBen G."/>
            <person name="Hagemann M."/>
            <person name="Harholt J."/>
            <person name="Dunand C."/>
            <person name="Zachgo S."/>
            <person name="Langdale J."/>
            <person name="Maumus F."/>
            <person name="Straeten D.V.D."/>
            <person name="Gould S.B."/>
            <person name="Rensing S.A."/>
        </authorList>
    </citation>
    <scope>NUCLEOTIDE SEQUENCE [LARGE SCALE GENOMIC DNA]</scope>
    <source>
        <strain evidence="1 2">S276</strain>
    </source>
</reference>
<dbReference type="EMBL" id="BFEA01000190">
    <property type="protein sequence ID" value="GBG73814.1"/>
    <property type="molecule type" value="Genomic_DNA"/>
</dbReference>
<sequence length="198" mass="22067">MDVLVDIWNGTHYVFADEHIPSILSYMEDKGIGDARAVAGHSPPRVLPSAAPRDEVQDVLDEAEECEMRGQGHDEGGLSGSVDLEGEEAVLTSRGAGRKDTGKRKAVDIVDVLPASGKRVRQSWIDEVYDTEKQSHFSNKFLQWVYDAGIAFNAFRRPSWREVRKAAEEMPRGLRMQFPSFKEIGGRGVPSQRAKVVR</sequence>
<organism evidence="1 2">
    <name type="scientific">Chara braunii</name>
    <name type="common">Braun's stonewort</name>
    <dbReference type="NCBI Taxonomy" id="69332"/>
    <lineage>
        <taxon>Eukaryota</taxon>
        <taxon>Viridiplantae</taxon>
        <taxon>Streptophyta</taxon>
        <taxon>Charophyceae</taxon>
        <taxon>Charales</taxon>
        <taxon>Characeae</taxon>
        <taxon>Chara</taxon>
    </lineage>
</organism>
<keyword evidence="2" id="KW-1185">Reference proteome</keyword>
<gene>
    <name evidence="1" type="ORF">CBR_g17152</name>
</gene>
<comment type="caution">
    <text evidence="1">The sequence shown here is derived from an EMBL/GenBank/DDBJ whole genome shotgun (WGS) entry which is preliminary data.</text>
</comment>
<dbReference type="Gramene" id="GBG73814">
    <property type="protein sequence ID" value="GBG73814"/>
    <property type="gene ID" value="CBR_g17152"/>
</dbReference>
<evidence type="ECO:0000313" key="1">
    <source>
        <dbReference type="EMBL" id="GBG73814.1"/>
    </source>
</evidence>
<evidence type="ECO:0000313" key="2">
    <source>
        <dbReference type="Proteomes" id="UP000265515"/>
    </source>
</evidence>
<dbReference type="AlphaFoldDB" id="A0A388KUS3"/>
<proteinExistence type="predicted"/>
<dbReference type="Proteomes" id="UP000265515">
    <property type="component" value="Unassembled WGS sequence"/>
</dbReference>
<protein>
    <submittedName>
        <fullName evidence="1">Uncharacterized protein</fullName>
    </submittedName>
</protein>
<accession>A0A388KUS3</accession>